<dbReference type="Gene3D" id="6.10.140.2220">
    <property type="match status" value="1"/>
</dbReference>
<dbReference type="HOGENOM" id="CLU_1611837_0_0_1"/>
<evidence type="ECO:0000256" key="3">
    <source>
        <dbReference type="ARBA" id="ARBA00022833"/>
    </source>
</evidence>
<gene>
    <name evidence="6" type="ORF">M422DRAFT_270310</name>
</gene>
<reference evidence="6 7" key="1">
    <citation type="submission" date="2014-06" db="EMBL/GenBank/DDBJ databases">
        <title>Evolutionary Origins and Diversification of the Mycorrhizal Mutualists.</title>
        <authorList>
            <consortium name="DOE Joint Genome Institute"/>
            <consortium name="Mycorrhizal Genomics Consortium"/>
            <person name="Kohler A."/>
            <person name="Kuo A."/>
            <person name="Nagy L.G."/>
            <person name="Floudas D."/>
            <person name="Copeland A."/>
            <person name="Barry K.W."/>
            <person name="Cichocki N."/>
            <person name="Veneault-Fourrey C."/>
            <person name="LaButti K."/>
            <person name="Lindquist E.A."/>
            <person name="Lipzen A."/>
            <person name="Lundell T."/>
            <person name="Morin E."/>
            <person name="Murat C."/>
            <person name="Riley R."/>
            <person name="Ohm R."/>
            <person name="Sun H."/>
            <person name="Tunlid A."/>
            <person name="Henrissat B."/>
            <person name="Grigoriev I.V."/>
            <person name="Hibbett D.S."/>
            <person name="Martin F."/>
        </authorList>
    </citation>
    <scope>NUCLEOTIDE SEQUENCE [LARGE SCALE GENOMIC DNA]</scope>
    <source>
        <strain evidence="6 7">SS14</strain>
    </source>
</reference>
<dbReference type="Pfam" id="PF01753">
    <property type="entry name" value="zf-MYND"/>
    <property type="match status" value="1"/>
</dbReference>
<dbReference type="EMBL" id="KN837306">
    <property type="protein sequence ID" value="KIJ28442.1"/>
    <property type="molecule type" value="Genomic_DNA"/>
</dbReference>
<evidence type="ECO:0000256" key="1">
    <source>
        <dbReference type="ARBA" id="ARBA00022723"/>
    </source>
</evidence>
<dbReference type="PANTHER" id="PTHR10237:SF14">
    <property type="entry name" value="MYND-TYPE DOMAIN-CONTAINING PROTEIN"/>
    <property type="match status" value="1"/>
</dbReference>
<dbReference type="GO" id="GO:0008270">
    <property type="term" value="F:zinc ion binding"/>
    <property type="evidence" value="ECO:0007669"/>
    <property type="project" value="UniProtKB-KW"/>
</dbReference>
<dbReference type="InterPro" id="IPR024119">
    <property type="entry name" value="TF_DEAF-1"/>
</dbReference>
<keyword evidence="3" id="KW-0862">Zinc</keyword>
<protein>
    <recommendedName>
        <fullName evidence="5">MYND-type domain-containing protein</fullName>
    </recommendedName>
</protein>
<sequence>MRDAKGEQDFQRVAVQTSEMCRLRAEMPETCGTCLKPTTTPGERFRRCAECKNAKYCSRECQKKDWPRHRQECNEVDRRIPKILKNLLANPFLLRMIEVAIILKLNLLDDPRPNIAIQAEFDVNIEPSSIVDMLNLLRDYRVGKTAKNTEGMTKSMGRNKEPTWK</sequence>
<keyword evidence="7" id="KW-1185">Reference proteome</keyword>
<dbReference type="InterPro" id="IPR058518">
    <property type="entry name" value="DUF8205"/>
</dbReference>
<evidence type="ECO:0000256" key="2">
    <source>
        <dbReference type="ARBA" id="ARBA00022771"/>
    </source>
</evidence>
<keyword evidence="2 4" id="KW-0863">Zinc-finger</keyword>
<dbReference type="PROSITE" id="PS50865">
    <property type="entry name" value="ZF_MYND_2"/>
    <property type="match status" value="1"/>
</dbReference>
<evidence type="ECO:0000313" key="7">
    <source>
        <dbReference type="Proteomes" id="UP000054279"/>
    </source>
</evidence>
<accession>A0A0C9UHP2</accession>
<evidence type="ECO:0000313" key="6">
    <source>
        <dbReference type="EMBL" id="KIJ28442.1"/>
    </source>
</evidence>
<keyword evidence="1" id="KW-0479">Metal-binding</keyword>
<dbReference type="PANTHER" id="PTHR10237">
    <property type="entry name" value="DEFORMED EPIDERMAL AUTOREGULATORY FACTOR 1 HOMOLOG SUPPRESSIN"/>
    <property type="match status" value="1"/>
</dbReference>
<dbReference type="SUPFAM" id="SSF144232">
    <property type="entry name" value="HIT/MYND zinc finger-like"/>
    <property type="match status" value="1"/>
</dbReference>
<dbReference type="GO" id="GO:0005634">
    <property type="term" value="C:nucleus"/>
    <property type="evidence" value="ECO:0007669"/>
    <property type="project" value="TreeGrafter"/>
</dbReference>
<evidence type="ECO:0000259" key="5">
    <source>
        <dbReference type="PROSITE" id="PS50865"/>
    </source>
</evidence>
<dbReference type="InterPro" id="IPR002893">
    <property type="entry name" value="Znf_MYND"/>
</dbReference>
<dbReference type="PROSITE" id="PS01360">
    <property type="entry name" value="ZF_MYND_1"/>
    <property type="match status" value="1"/>
</dbReference>
<organism evidence="6 7">
    <name type="scientific">Sphaerobolus stellatus (strain SS14)</name>
    <dbReference type="NCBI Taxonomy" id="990650"/>
    <lineage>
        <taxon>Eukaryota</taxon>
        <taxon>Fungi</taxon>
        <taxon>Dikarya</taxon>
        <taxon>Basidiomycota</taxon>
        <taxon>Agaricomycotina</taxon>
        <taxon>Agaricomycetes</taxon>
        <taxon>Phallomycetidae</taxon>
        <taxon>Geastrales</taxon>
        <taxon>Sphaerobolaceae</taxon>
        <taxon>Sphaerobolus</taxon>
    </lineage>
</organism>
<feature type="domain" description="MYND-type" evidence="5">
    <location>
        <begin position="31"/>
        <end position="73"/>
    </location>
</feature>
<evidence type="ECO:0000256" key="4">
    <source>
        <dbReference type="PROSITE-ProRule" id="PRU00134"/>
    </source>
</evidence>
<dbReference type="AlphaFoldDB" id="A0A0C9UHP2"/>
<dbReference type="Pfam" id="PF26632">
    <property type="entry name" value="DUF8205"/>
    <property type="match status" value="1"/>
</dbReference>
<proteinExistence type="predicted"/>
<name>A0A0C9UHP2_SPHS4</name>
<dbReference type="GO" id="GO:0000981">
    <property type="term" value="F:DNA-binding transcription factor activity, RNA polymerase II-specific"/>
    <property type="evidence" value="ECO:0007669"/>
    <property type="project" value="TreeGrafter"/>
</dbReference>
<dbReference type="OrthoDB" id="5231159at2759"/>
<dbReference type="Proteomes" id="UP000054279">
    <property type="component" value="Unassembled WGS sequence"/>
</dbReference>